<reference evidence="5 6" key="1">
    <citation type="journal article" date="2012" name="J. Bacteriol.">
        <title>Genome Sequence of n-Alkane-Degrading Hydrocarboniphaga effusa Strain AP103T (ATCC BAA-332T).</title>
        <authorList>
            <person name="Chang H.K."/>
            <person name="Zylstra G.J."/>
            <person name="Chae J.C."/>
        </authorList>
    </citation>
    <scope>NUCLEOTIDE SEQUENCE [LARGE SCALE GENOMIC DNA]</scope>
    <source>
        <strain evidence="5 6">AP103</strain>
    </source>
</reference>
<keyword evidence="4" id="KW-0413">Isomerase</keyword>
<dbReference type="Pfam" id="PF00378">
    <property type="entry name" value="ECH_1"/>
    <property type="match status" value="1"/>
</dbReference>
<evidence type="ECO:0000256" key="3">
    <source>
        <dbReference type="ARBA" id="ARBA00023140"/>
    </source>
</evidence>
<dbReference type="InterPro" id="IPR014748">
    <property type="entry name" value="Enoyl-CoA_hydra_C"/>
</dbReference>
<dbReference type="STRING" id="1172194.WQQ_08900"/>
<name>I8TA55_9GAMM</name>
<keyword evidence="6" id="KW-1185">Reference proteome</keyword>
<evidence type="ECO:0000313" key="6">
    <source>
        <dbReference type="Proteomes" id="UP000003704"/>
    </source>
</evidence>
<dbReference type="GO" id="GO:0004165">
    <property type="term" value="F:delta(3)-delta(2)-enoyl-CoA isomerase activity"/>
    <property type="evidence" value="ECO:0007669"/>
    <property type="project" value="UniProtKB-ARBA"/>
</dbReference>
<organism evidence="5 6">
    <name type="scientific">Hydrocarboniphaga effusa AP103</name>
    <dbReference type="NCBI Taxonomy" id="1172194"/>
    <lineage>
        <taxon>Bacteria</taxon>
        <taxon>Pseudomonadati</taxon>
        <taxon>Pseudomonadota</taxon>
        <taxon>Gammaproteobacteria</taxon>
        <taxon>Nevskiales</taxon>
        <taxon>Nevskiaceae</taxon>
        <taxon>Hydrocarboniphaga</taxon>
    </lineage>
</organism>
<dbReference type="Proteomes" id="UP000003704">
    <property type="component" value="Unassembled WGS sequence"/>
</dbReference>
<dbReference type="EMBL" id="AKGD01000001">
    <property type="protein sequence ID" value="EIT70753.1"/>
    <property type="molecule type" value="Genomic_DNA"/>
</dbReference>
<comment type="subcellular location">
    <subcellularLocation>
        <location evidence="1">Peroxisome</location>
    </subcellularLocation>
</comment>
<dbReference type="AlphaFoldDB" id="I8TA55"/>
<dbReference type="PANTHER" id="PTHR43684">
    <property type="match status" value="1"/>
</dbReference>
<accession>I8TA55</accession>
<dbReference type="PANTHER" id="PTHR43684:SF1">
    <property type="entry name" value="ENOYL-COA DELTA ISOMERASE 2"/>
    <property type="match status" value="1"/>
</dbReference>
<evidence type="ECO:0000256" key="1">
    <source>
        <dbReference type="ARBA" id="ARBA00004275"/>
    </source>
</evidence>
<dbReference type="InterPro" id="IPR029045">
    <property type="entry name" value="ClpP/crotonase-like_dom_sf"/>
</dbReference>
<gene>
    <name evidence="5" type="ORF">WQQ_08900</name>
</gene>
<dbReference type="Gene3D" id="3.90.226.10">
    <property type="entry name" value="2-enoyl-CoA Hydratase, Chain A, domain 1"/>
    <property type="match status" value="1"/>
</dbReference>
<evidence type="ECO:0008006" key="7">
    <source>
        <dbReference type="Google" id="ProtNLM"/>
    </source>
</evidence>
<evidence type="ECO:0000256" key="2">
    <source>
        <dbReference type="ARBA" id="ARBA00005254"/>
    </source>
</evidence>
<comment type="caution">
    <text evidence="5">The sequence shown here is derived from an EMBL/GenBank/DDBJ whole genome shotgun (WGS) entry which is preliminary data.</text>
</comment>
<evidence type="ECO:0000256" key="4">
    <source>
        <dbReference type="ARBA" id="ARBA00023235"/>
    </source>
</evidence>
<sequence length="256" mass="27936">MRCTIADGVCEIRLDRPEKLNAITPGMWIELNEALDRAETDDQVRVILFSAAGKSFCVGADLNAFSADNMGDEVPSGLDNPGGRLTARLPQIDKLVMAAVQGHVIGFGVSLVLQCDVVLAAPTARFALPFVQRGFVPEGGSSISLVQRVGYLRAAQMMLAGEAIDASTAKDWALVTHIVDEAALREQAIETARRIAGSPPGALRRTRELLRRPSNEIAEQMRRESDAFTAQLRSDESREAIAAFLEKRKPDFSRFR</sequence>
<dbReference type="CDD" id="cd06558">
    <property type="entry name" value="crotonase-like"/>
    <property type="match status" value="1"/>
</dbReference>
<proteinExistence type="inferred from homology"/>
<dbReference type="Gene3D" id="1.10.12.10">
    <property type="entry name" value="Lyase 2-enoyl-coa Hydratase, Chain A, domain 2"/>
    <property type="match status" value="1"/>
</dbReference>
<keyword evidence="3" id="KW-0576">Peroxisome</keyword>
<evidence type="ECO:0000313" key="5">
    <source>
        <dbReference type="EMBL" id="EIT70753.1"/>
    </source>
</evidence>
<dbReference type="InterPro" id="IPR001753">
    <property type="entry name" value="Enoyl-CoA_hydra/iso"/>
</dbReference>
<protein>
    <recommendedName>
        <fullName evidence="7">Enoyl-CoA hydratase</fullName>
    </recommendedName>
</protein>
<dbReference type="SUPFAM" id="SSF52096">
    <property type="entry name" value="ClpP/crotonase"/>
    <property type="match status" value="1"/>
</dbReference>
<comment type="similarity">
    <text evidence="2">Belongs to the enoyl-CoA hydratase/isomerase family.</text>
</comment>
<dbReference type="InterPro" id="IPR051053">
    <property type="entry name" value="ECH/Chromodomain_protein"/>
</dbReference>